<protein>
    <submittedName>
        <fullName evidence="1">Uncharacterized protein</fullName>
    </submittedName>
</protein>
<comment type="caution">
    <text evidence="1">The sequence shown here is derived from an EMBL/GenBank/DDBJ whole genome shotgun (WGS) entry which is preliminary data.</text>
</comment>
<name>A0A8S9I7P2_BRACR</name>
<organism evidence="1 2">
    <name type="scientific">Brassica cretica</name>
    <name type="common">Mustard</name>
    <dbReference type="NCBI Taxonomy" id="69181"/>
    <lineage>
        <taxon>Eukaryota</taxon>
        <taxon>Viridiplantae</taxon>
        <taxon>Streptophyta</taxon>
        <taxon>Embryophyta</taxon>
        <taxon>Tracheophyta</taxon>
        <taxon>Spermatophyta</taxon>
        <taxon>Magnoliopsida</taxon>
        <taxon>eudicotyledons</taxon>
        <taxon>Gunneridae</taxon>
        <taxon>Pentapetalae</taxon>
        <taxon>rosids</taxon>
        <taxon>malvids</taxon>
        <taxon>Brassicales</taxon>
        <taxon>Brassicaceae</taxon>
        <taxon>Brassiceae</taxon>
        <taxon>Brassica</taxon>
    </lineage>
</organism>
<dbReference type="AlphaFoldDB" id="A0A8S9I7P2"/>
<accession>A0A8S9I7P2</accession>
<reference evidence="1" key="1">
    <citation type="submission" date="2019-12" db="EMBL/GenBank/DDBJ databases">
        <title>Genome sequencing and annotation of Brassica cretica.</title>
        <authorList>
            <person name="Studholme D.J."/>
            <person name="Sarris P.F."/>
        </authorList>
    </citation>
    <scope>NUCLEOTIDE SEQUENCE</scope>
    <source>
        <strain evidence="1">PFS-001/15</strain>
        <tissue evidence="1">Leaf</tissue>
    </source>
</reference>
<gene>
    <name evidence="1" type="ORF">F2Q68_00026018</name>
</gene>
<dbReference type="EMBL" id="QGKW02001911">
    <property type="protein sequence ID" value="KAF2565588.1"/>
    <property type="molecule type" value="Genomic_DNA"/>
</dbReference>
<evidence type="ECO:0000313" key="2">
    <source>
        <dbReference type="Proteomes" id="UP000712281"/>
    </source>
</evidence>
<dbReference type="Proteomes" id="UP000712281">
    <property type="component" value="Unassembled WGS sequence"/>
</dbReference>
<sequence>MVWISGFGELVSDSQSDGMCYAFDPSSDAMEMESSVVVLFTLQELPNSFYEKVESSVTPVVDIDFFPTKVHARVWVNVRVTTRCPINFLQRIRLLGEQSLGDKKELDRDDTCSGLIDDD</sequence>
<proteinExistence type="predicted"/>
<evidence type="ECO:0000313" key="1">
    <source>
        <dbReference type="EMBL" id="KAF2565588.1"/>
    </source>
</evidence>